<organism evidence="1">
    <name type="scientific">marine metagenome</name>
    <dbReference type="NCBI Taxonomy" id="408172"/>
    <lineage>
        <taxon>unclassified sequences</taxon>
        <taxon>metagenomes</taxon>
        <taxon>ecological metagenomes</taxon>
    </lineage>
</organism>
<accession>A0A382U0H2</accession>
<dbReference type="AlphaFoldDB" id="A0A382U0H2"/>
<reference evidence="1" key="1">
    <citation type="submission" date="2018-05" db="EMBL/GenBank/DDBJ databases">
        <authorList>
            <person name="Lanie J.A."/>
            <person name="Ng W.-L."/>
            <person name="Kazmierczak K.M."/>
            <person name="Andrzejewski T.M."/>
            <person name="Davidsen T.M."/>
            <person name="Wayne K.J."/>
            <person name="Tettelin H."/>
            <person name="Glass J.I."/>
            <person name="Rusch D."/>
            <person name="Podicherti R."/>
            <person name="Tsui H.-C.T."/>
            <person name="Winkler M.E."/>
        </authorList>
    </citation>
    <scope>NUCLEOTIDE SEQUENCE</scope>
</reference>
<feature type="non-terminal residue" evidence="1">
    <location>
        <position position="36"/>
    </location>
</feature>
<sequence>MRFSVALPLVVVLLCQPPDGMAQELEGRNLDELIQS</sequence>
<gene>
    <name evidence="1" type="ORF">METZ01_LOCUS380607</name>
</gene>
<dbReference type="EMBL" id="UINC01140548">
    <property type="protein sequence ID" value="SVD27753.1"/>
    <property type="molecule type" value="Genomic_DNA"/>
</dbReference>
<evidence type="ECO:0000313" key="1">
    <source>
        <dbReference type="EMBL" id="SVD27753.1"/>
    </source>
</evidence>
<protein>
    <submittedName>
        <fullName evidence="1">Uncharacterized protein</fullName>
    </submittedName>
</protein>
<proteinExistence type="predicted"/>
<name>A0A382U0H2_9ZZZZ</name>